<evidence type="ECO:0000259" key="9">
    <source>
        <dbReference type="PROSITE" id="PS50879"/>
    </source>
</evidence>
<comment type="catalytic activity">
    <reaction evidence="1">
        <text>Endonucleolytic cleavage to 5'-phosphomonoester.</text>
        <dbReference type="EC" id="3.1.26.4"/>
    </reaction>
</comment>
<dbReference type="PANTHER" id="PTHR10642">
    <property type="entry name" value="RIBONUCLEASE H1"/>
    <property type="match status" value="1"/>
</dbReference>
<dbReference type="AlphaFoldDB" id="A0A5C3QAF1"/>
<dbReference type="GO" id="GO:0004523">
    <property type="term" value="F:RNA-DNA hybrid ribonuclease activity"/>
    <property type="evidence" value="ECO:0007669"/>
    <property type="project" value="UniProtKB-EC"/>
</dbReference>
<dbReference type="OrthoDB" id="407198at2759"/>
<organism evidence="10 11">
    <name type="scientific">Pterulicium gracile</name>
    <dbReference type="NCBI Taxonomy" id="1884261"/>
    <lineage>
        <taxon>Eukaryota</taxon>
        <taxon>Fungi</taxon>
        <taxon>Dikarya</taxon>
        <taxon>Basidiomycota</taxon>
        <taxon>Agaricomycotina</taxon>
        <taxon>Agaricomycetes</taxon>
        <taxon>Agaricomycetidae</taxon>
        <taxon>Agaricales</taxon>
        <taxon>Pleurotineae</taxon>
        <taxon>Pterulaceae</taxon>
        <taxon>Pterulicium</taxon>
    </lineage>
</organism>
<proteinExistence type="inferred from homology"/>
<reference evidence="10 11" key="1">
    <citation type="journal article" date="2019" name="Nat. Ecol. Evol.">
        <title>Megaphylogeny resolves global patterns of mushroom evolution.</title>
        <authorList>
            <person name="Varga T."/>
            <person name="Krizsan K."/>
            <person name="Foldi C."/>
            <person name="Dima B."/>
            <person name="Sanchez-Garcia M."/>
            <person name="Sanchez-Ramirez S."/>
            <person name="Szollosi G.J."/>
            <person name="Szarkandi J.G."/>
            <person name="Papp V."/>
            <person name="Albert L."/>
            <person name="Andreopoulos W."/>
            <person name="Angelini C."/>
            <person name="Antonin V."/>
            <person name="Barry K.W."/>
            <person name="Bougher N.L."/>
            <person name="Buchanan P."/>
            <person name="Buyck B."/>
            <person name="Bense V."/>
            <person name="Catcheside P."/>
            <person name="Chovatia M."/>
            <person name="Cooper J."/>
            <person name="Damon W."/>
            <person name="Desjardin D."/>
            <person name="Finy P."/>
            <person name="Geml J."/>
            <person name="Haridas S."/>
            <person name="Hughes K."/>
            <person name="Justo A."/>
            <person name="Karasinski D."/>
            <person name="Kautmanova I."/>
            <person name="Kiss B."/>
            <person name="Kocsube S."/>
            <person name="Kotiranta H."/>
            <person name="LaButti K.M."/>
            <person name="Lechner B.E."/>
            <person name="Liimatainen K."/>
            <person name="Lipzen A."/>
            <person name="Lukacs Z."/>
            <person name="Mihaltcheva S."/>
            <person name="Morgado L.N."/>
            <person name="Niskanen T."/>
            <person name="Noordeloos M.E."/>
            <person name="Ohm R.A."/>
            <person name="Ortiz-Santana B."/>
            <person name="Ovrebo C."/>
            <person name="Racz N."/>
            <person name="Riley R."/>
            <person name="Savchenko A."/>
            <person name="Shiryaev A."/>
            <person name="Soop K."/>
            <person name="Spirin V."/>
            <person name="Szebenyi C."/>
            <person name="Tomsovsky M."/>
            <person name="Tulloss R.E."/>
            <person name="Uehling J."/>
            <person name="Grigoriev I.V."/>
            <person name="Vagvolgyi C."/>
            <person name="Papp T."/>
            <person name="Martin F.M."/>
            <person name="Miettinen O."/>
            <person name="Hibbett D.S."/>
            <person name="Nagy L.G."/>
        </authorList>
    </citation>
    <scope>NUCLEOTIDE SEQUENCE [LARGE SCALE GENOMIC DNA]</scope>
    <source>
        <strain evidence="10 11">CBS 309.79</strain>
    </source>
</reference>
<keyword evidence="7" id="KW-0378">Hydrolase</keyword>
<dbReference type="InterPro" id="IPR050092">
    <property type="entry name" value="RNase_H"/>
</dbReference>
<evidence type="ECO:0000256" key="1">
    <source>
        <dbReference type="ARBA" id="ARBA00000077"/>
    </source>
</evidence>
<dbReference type="Gene3D" id="3.30.420.10">
    <property type="entry name" value="Ribonuclease H-like superfamily/Ribonuclease H"/>
    <property type="match status" value="1"/>
</dbReference>
<keyword evidence="11" id="KW-1185">Reference proteome</keyword>
<evidence type="ECO:0000256" key="3">
    <source>
        <dbReference type="ARBA" id="ARBA00012180"/>
    </source>
</evidence>
<name>A0A5C3QAF1_9AGAR</name>
<dbReference type="Proteomes" id="UP000305067">
    <property type="component" value="Unassembled WGS sequence"/>
</dbReference>
<gene>
    <name evidence="10" type="ORF">BDV98DRAFT_642906</name>
</gene>
<comment type="similarity">
    <text evidence="2">Belongs to the RNase H family.</text>
</comment>
<dbReference type="PANTHER" id="PTHR10642:SF26">
    <property type="entry name" value="RIBONUCLEASE H1"/>
    <property type="match status" value="1"/>
</dbReference>
<dbReference type="InterPro" id="IPR002156">
    <property type="entry name" value="RNaseH_domain"/>
</dbReference>
<evidence type="ECO:0000256" key="6">
    <source>
        <dbReference type="ARBA" id="ARBA00022759"/>
    </source>
</evidence>
<accession>A0A5C3QAF1</accession>
<keyword evidence="4" id="KW-0540">Nuclease</keyword>
<evidence type="ECO:0000256" key="5">
    <source>
        <dbReference type="ARBA" id="ARBA00022723"/>
    </source>
</evidence>
<dbReference type="InterPro" id="IPR012337">
    <property type="entry name" value="RNaseH-like_sf"/>
</dbReference>
<dbReference type="SUPFAM" id="SSF53098">
    <property type="entry name" value="Ribonuclease H-like"/>
    <property type="match status" value="1"/>
</dbReference>
<dbReference type="Pfam" id="PF00075">
    <property type="entry name" value="RNase_H"/>
    <property type="match status" value="1"/>
</dbReference>
<evidence type="ECO:0000313" key="11">
    <source>
        <dbReference type="Proteomes" id="UP000305067"/>
    </source>
</evidence>
<feature type="domain" description="RNase H type-1" evidence="9">
    <location>
        <begin position="183"/>
        <end position="352"/>
    </location>
</feature>
<evidence type="ECO:0000256" key="8">
    <source>
        <dbReference type="SAM" id="MobiDB-lite"/>
    </source>
</evidence>
<dbReference type="EC" id="3.1.26.4" evidence="3"/>
<evidence type="ECO:0000256" key="2">
    <source>
        <dbReference type="ARBA" id="ARBA00005300"/>
    </source>
</evidence>
<dbReference type="EMBL" id="ML178885">
    <property type="protein sequence ID" value="TFK95443.1"/>
    <property type="molecule type" value="Genomic_DNA"/>
</dbReference>
<dbReference type="GO" id="GO:0043137">
    <property type="term" value="P:DNA replication, removal of RNA primer"/>
    <property type="evidence" value="ECO:0007669"/>
    <property type="project" value="TreeGrafter"/>
</dbReference>
<dbReference type="GO" id="GO:0046872">
    <property type="term" value="F:metal ion binding"/>
    <property type="evidence" value="ECO:0007669"/>
    <property type="project" value="UniProtKB-KW"/>
</dbReference>
<keyword evidence="5" id="KW-0479">Metal-binding</keyword>
<evidence type="ECO:0000256" key="7">
    <source>
        <dbReference type="ARBA" id="ARBA00022801"/>
    </source>
</evidence>
<keyword evidence="6" id="KW-0255">Endonuclease</keyword>
<dbReference type="PROSITE" id="PS50879">
    <property type="entry name" value="RNASE_H_1"/>
    <property type="match status" value="1"/>
</dbReference>
<dbReference type="STRING" id="1884261.A0A5C3QAF1"/>
<dbReference type="GO" id="GO:0003676">
    <property type="term" value="F:nucleic acid binding"/>
    <property type="evidence" value="ECO:0007669"/>
    <property type="project" value="InterPro"/>
</dbReference>
<evidence type="ECO:0000256" key="4">
    <source>
        <dbReference type="ARBA" id="ARBA00022722"/>
    </source>
</evidence>
<dbReference type="InterPro" id="IPR036397">
    <property type="entry name" value="RNaseH_sf"/>
</dbReference>
<feature type="region of interest" description="Disordered" evidence="8">
    <location>
        <begin position="126"/>
        <end position="152"/>
    </location>
</feature>
<protein>
    <recommendedName>
        <fullName evidence="3">ribonuclease H</fullName>
        <ecNumber evidence="3">3.1.26.4</ecNumber>
    </recommendedName>
</protein>
<evidence type="ECO:0000313" key="10">
    <source>
        <dbReference type="EMBL" id="TFK95443.1"/>
    </source>
</evidence>
<sequence length="359" mass="41097">MSIIENERRSAQPPPEKIARTAMDLVPISEELFRAEGIAPSYELAEGRNICTIELLGIYFPQLKATSLLPRTYRKTQMQSSSTSKSIKDYDHMHHDAKVVTRFTTRNCGKAGQRSRILVFSFLRPGRQERRPPPSQSFLYPNHSSGRRYQPPSWHNSKDDAYLWCDFCGGYFAPCTHNPRSACHFQRIIFVDGACSHNGSKKEIAFAAIGVILGSISTSHFSQPFDSTLYTNLQAPRTNQRAEILAATVGLQRLAAEESLKLDGDWACGRPPPQWIVASDSKYIVDAMTVWMPSWKGRIPANLDLFQALDTWVHFLEERFRVEIRFWWMPRDQIQHAHWLTKAGADISKELQELERIER</sequence>